<protein>
    <recommendedName>
        <fullName evidence="3">5-methylcytosine-specific restriction enzyme subunit McrC</fullName>
    </recommendedName>
</protein>
<dbReference type="InterPro" id="IPR019292">
    <property type="entry name" value="McrC"/>
</dbReference>
<dbReference type="InterPro" id="IPR011604">
    <property type="entry name" value="PDDEXK-like_dom_sf"/>
</dbReference>
<dbReference type="Gene3D" id="3.90.320.10">
    <property type="match status" value="1"/>
</dbReference>
<evidence type="ECO:0000313" key="1">
    <source>
        <dbReference type="EMBL" id="OBX75829.1"/>
    </source>
</evidence>
<gene>
    <name evidence="1" type="ORF">A9306_02035</name>
</gene>
<dbReference type="AlphaFoldDB" id="A0A1B8Q9M6"/>
<dbReference type="PANTHER" id="PTHR38733:SF1">
    <property type="entry name" value="TYPE IV METHYL-DIRECTED RESTRICTION ENZYME ECOKMCRBC"/>
    <property type="match status" value="1"/>
</dbReference>
<comment type="caution">
    <text evidence="1">The sequence shown here is derived from an EMBL/GenBank/DDBJ whole genome shotgun (WGS) entry which is preliminary data.</text>
</comment>
<evidence type="ECO:0008006" key="3">
    <source>
        <dbReference type="Google" id="ProtNLM"/>
    </source>
</evidence>
<dbReference type="Proteomes" id="UP000092616">
    <property type="component" value="Unassembled WGS sequence"/>
</dbReference>
<dbReference type="PANTHER" id="PTHR38733">
    <property type="entry name" value="PROTEIN MCRC"/>
    <property type="match status" value="1"/>
</dbReference>
<evidence type="ECO:0000313" key="2">
    <source>
        <dbReference type="Proteomes" id="UP000092616"/>
    </source>
</evidence>
<dbReference type="EMBL" id="LZNA01000069">
    <property type="protein sequence ID" value="OBX75829.1"/>
    <property type="molecule type" value="Genomic_DNA"/>
</dbReference>
<proteinExistence type="predicted"/>
<dbReference type="Pfam" id="PF10117">
    <property type="entry name" value="McrBC"/>
    <property type="match status" value="1"/>
</dbReference>
<sequence length="425" mass="48147">MPMLSPAPRTVVCFEHQVLTRADFADGRDFDWLLEQSLQTFGLVRKNGAWQIKIGAYLGVIGLPSGAMLEILPKIARTSGANSLATAHQTRQWLANMLARVWDLPGKSLTTLATQQPLTPSTLPDRLDAWLLVWWCHVFTQLWQRYMPNQRYQAHADNANALQGKLLLREQLRHNAHQPTRFYQHIDQHSADTACNRLVKTAYQRLQGMTRGANQLPTLPFAWRDLPMVRATQYDALWQRAEQELTILPAAVAHANTRLLRFCHDVLSTPPTGASYGEAWQPTLLFNMNTAFERWVSRVLTAKVTANAVVDIQKSYDFAHDDQSTLNIRPDVVIRQGDVVIVLDIKWKVAQTLADIDAQDLYQILAYAETLTARQAWLVYPTLDTQAVAKQITFNQARSSTLWRVPFCVLNENLAIPPDDALLCC</sequence>
<organism evidence="1 2">
    <name type="scientific">Faucicola atlantae</name>
    <dbReference type="NCBI Taxonomy" id="34059"/>
    <lineage>
        <taxon>Bacteria</taxon>
        <taxon>Pseudomonadati</taxon>
        <taxon>Pseudomonadota</taxon>
        <taxon>Gammaproteobacteria</taxon>
        <taxon>Moraxellales</taxon>
        <taxon>Moraxellaceae</taxon>
        <taxon>Faucicola</taxon>
    </lineage>
</organism>
<keyword evidence="2" id="KW-1185">Reference proteome</keyword>
<reference evidence="1 2" key="1">
    <citation type="submission" date="2016-06" db="EMBL/GenBank/DDBJ databases">
        <title>Draft genome of Moraxella atlantae CCUG 59586.</title>
        <authorList>
            <person name="Salva-Serra F."/>
            <person name="Engstrom-Jakobsson H."/>
            <person name="Thorell K."/>
            <person name="Gonzales-Siles L."/>
            <person name="Karlsson R."/>
            <person name="Boulund F."/>
            <person name="Engstrand L."/>
            <person name="Kristiansson E."/>
            <person name="Moore E."/>
        </authorList>
    </citation>
    <scope>NUCLEOTIDE SEQUENCE [LARGE SCALE GENOMIC DNA]</scope>
    <source>
        <strain evidence="1 2">CCUG 59586</strain>
    </source>
</reference>
<name>A0A1B8Q9M6_9GAMM</name>
<dbReference type="RefSeq" id="WP_082987859.1">
    <property type="nucleotide sequence ID" value="NZ_LZNA01000069.1"/>
</dbReference>
<accession>A0A1B8Q9M6</accession>